<dbReference type="AlphaFoldDB" id="A0A517TCN6"/>
<dbReference type="HAMAP" id="MF_00337">
    <property type="entry name" value="Exonuc_7_S"/>
    <property type="match status" value="1"/>
</dbReference>
<dbReference type="EMBL" id="CP036316">
    <property type="protein sequence ID" value="QDT66139.1"/>
    <property type="molecule type" value="Genomic_DNA"/>
</dbReference>
<sequence length="117" mass="13160">MPDEATPTFEEALSEIEQIVRELDDGRLGLDESLSKYETGIKLLRQCYQTLEQAEERIEILTGWAEDGTAEVEPFDATATAAQSEKKAGRRKVAKKKPARKKDKEEESDGDHSESLF</sequence>
<feature type="region of interest" description="Disordered" evidence="7">
    <location>
        <begin position="75"/>
        <end position="117"/>
    </location>
</feature>
<dbReference type="GO" id="GO:0006308">
    <property type="term" value="P:DNA catabolic process"/>
    <property type="evidence" value="ECO:0007669"/>
    <property type="project" value="UniProtKB-UniRule"/>
</dbReference>
<comment type="subunit">
    <text evidence="6">Heterooligomer composed of large and small subunits.</text>
</comment>
<dbReference type="GO" id="GO:0009318">
    <property type="term" value="C:exodeoxyribonuclease VII complex"/>
    <property type="evidence" value="ECO:0007669"/>
    <property type="project" value="UniProtKB-UniRule"/>
</dbReference>
<organism evidence="8 9">
    <name type="scientific">Calycomorphotria hydatis</name>
    <dbReference type="NCBI Taxonomy" id="2528027"/>
    <lineage>
        <taxon>Bacteria</taxon>
        <taxon>Pseudomonadati</taxon>
        <taxon>Planctomycetota</taxon>
        <taxon>Planctomycetia</taxon>
        <taxon>Planctomycetales</taxon>
        <taxon>Planctomycetaceae</taxon>
        <taxon>Calycomorphotria</taxon>
    </lineage>
</organism>
<dbReference type="Pfam" id="PF02609">
    <property type="entry name" value="Exonuc_VII_S"/>
    <property type="match status" value="1"/>
</dbReference>
<gene>
    <name evidence="6 8" type="primary">xseB</name>
    <name evidence="8" type="ORF">V22_34030</name>
</gene>
<evidence type="ECO:0000256" key="5">
    <source>
        <dbReference type="ARBA" id="ARBA00022839"/>
    </source>
</evidence>
<accession>A0A517TCN6</accession>
<feature type="compositionally biased region" description="Basic residues" evidence="7">
    <location>
        <begin position="88"/>
        <end position="101"/>
    </location>
</feature>
<dbReference type="KEGG" id="chya:V22_34030"/>
<dbReference type="NCBIfam" id="TIGR01280">
    <property type="entry name" value="xseB"/>
    <property type="match status" value="1"/>
</dbReference>
<dbReference type="RefSeq" id="WP_145264991.1">
    <property type="nucleotide sequence ID" value="NZ_CP036316.1"/>
</dbReference>
<dbReference type="Proteomes" id="UP000319976">
    <property type="component" value="Chromosome"/>
</dbReference>
<dbReference type="GO" id="GO:0008855">
    <property type="term" value="F:exodeoxyribonuclease VII activity"/>
    <property type="evidence" value="ECO:0007669"/>
    <property type="project" value="UniProtKB-UniRule"/>
</dbReference>
<keyword evidence="2 6" id="KW-0963">Cytoplasm</keyword>
<evidence type="ECO:0000313" key="8">
    <source>
        <dbReference type="EMBL" id="QDT66139.1"/>
    </source>
</evidence>
<proteinExistence type="inferred from homology"/>
<reference evidence="8 9" key="1">
    <citation type="submission" date="2019-02" db="EMBL/GenBank/DDBJ databases">
        <title>Deep-cultivation of Planctomycetes and their phenomic and genomic characterization uncovers novel biology.</title>
        <authorList>
            <person name="Wiegand S."/>
            <person name="Jogler M."/>
            <person name="Boedeker C."/>
            <person name="Pinto D."/>
            <person name="Vollmers J."/>
            <person name="Rivas-Marin E."/>
            <person name="Kohn T."/>
            <person name="Peeters S.H."/>
            <person name="Heuer A."/>
            <person name="Rast P."/>
            <person name="Oberbeckmann S."/>
            <person name="Bunk B."/>
            <person name="Jeske O."/>
            <person name="Meyerdierks A."/>
            <person name="Storesund J.E."/>
            <person name="Kallscheuer N."/>
            <person name="Luecker S."/>
            <person name="Lage O.M."/>
            <person name="Pohl T."/>
            <person name="Merkel B.J."/>
            <person name="Hornburger P."/>
            <person name="Mueller R.-W."/>
            <person name="Bruemmer F."/>
            <person name="Labrenz M."/>
            <person name="Spormann A.M."/>
            <person name="Op den Camp H."/>
            <person name="Overmann J."/>
            <person name="Amann R."/>
            <person name="Jetten M.S.M."/>
            <person name="Mascher T."/>
            <person name="Medema M.H."/>
            <person name="Devos D.P."/>
            <person name="Kaster A.-K."/>
            <person name="Ovreas L."/>
            <person name="Rohde M."/>
            <person name="Galperin M.Y."/>
            <person name="Jogler C."/>
        </authorList>
    </citation>
    <scope>NUCLEOTIDE SEQUENCE [LARGE SCALE GENOMIC DNA]</scope>
    <source>
        <strain evidence="8 9">V22</strain>
    </source>
</reference>
<dbReference type="EC" id="3.1.11.6" evidence="6"/>
<dbReference type="Gene3D" id="1.10.287.1040">
    <property type="entry name" value="Exonuclease VII, small subunit"/>
    <property type="match status" value="1"/>
</dbReference>
<keyword evidence="5 6" id="KW-0269">Exonuclease</keyword>
<keyword evidence="4 6" id="KW-0378">Hydrolase</keyword>
<evidence type="ECO:0000256" key="3">
    <source>
        <dbReference type="ARBA" id="ARBA00022722"/>
    </source>
</evidence>
<dbReference type="PANTHER" id="PTHR34137">
    <property type="entry name" value="EXODEOXYRIBONUCLEASE 7 SMALL SUBUNIT"/>
    <property type="match status" value="1"/>
</dbReference>
<keyword evidence="3 6" id="KW-0540">Nuclease</keyword>
<name>A0A517TCN6_9PLAN</name>
<evidence type="ECO:0000256" key="2">
    <source>
        <dbReference type="ARBA" id="ARBA00022490"/>
    </source>
</evidence>
<keyword evidence="9" id="KW-1185">Reference proteome</keyword>
<comment type="similarity">
    <text evidence="1 6">Belongs to the XseB family.</text>
</comment>
<dbReference type="PANTHER" id="PTHR34137:SF1">
    <property type="entry name" value="EXODEOXYRIBONUCLEASE 7 SMALL SUBUNIT"/>
    <property type="match status" value="1"/>
</dbReference>
<comment type="function">
    <text evidence="6">Bidirectionally degrades single-stranded DNA into large acid-insoluble oligonucleotides, which are then degraded further into small acid-soluble oligonucleotides.</text>
</comment>
<dbReference type="SUPFAM" id="SSF116842">
    <property type="entry name" value="XseB-like"/>
    <property type="match status" value="1"/>
</dbReference>
<evidence type="ECO:0000256" key="4">
    <source>
        <dbReference type="ARBA" id="ARBA00022801"/>
    </source>
</evidence>
<comment type="catalytic activity">
    <reaction evidence="6">
        <text>Exonucleolytic cleavage in either 5'- to 3'- or 3'- to 5'-direction to yield nucleoside 5'-phosphates.</text>
        <dbReference type="EC" id="3.1.11.6"/>
    </reaction>
</comment>
<evidence type="ECO:0000256" key="7">
    <source>
        <dbReference type="SAM" id="MobiDB-lite"/>
    </source>
</evidence>
<evidence type="ECO:0000256" key="6">
    <source>
        <dbReference type="HAMAP-Rule" id="MF_00337"/>
    </source>
</evidence>
<dbReference type="InterPro" id="IPR037004">
    <property type="entry name" value="Exonuc_VII_ssu_sf"/>
</dbReference>
<comment type="subcellular location">
    <subcellularLocation>
        <location evidence="6">Cytoplasm</location>
    </subcellularLocation>
</comment>
<dbReference type="InterPro" id="IPR003761">
    <property type="entry name" value="Exonuc_VII_S"/>
</dbReference>
<protein>
    <recommendedName>
        <fullName evidence="6">Exodeoxyribonuclease 7 small subunit</fullName>
        <ecNumber evidence="6">3.1.11.6</ecNumber>
    </recommendedName>
    <alternativeName>
        <fullName evidence="6">Exodeoxyribonuclease VII small subunit</fullName>
        <shortName evidence="6">Exonuclease VII small subunit</shortName>
    </alternativeName>
</protein>
<evidence type="ECO:0000256" key="1">
    <source>
        <dbReference type="ARBA" id="ARBA00009998"/>
    </source>
</evidence>
<evidence type="ECO:0000313" key="9">
    <source>
        <dbReference type="Proteomes" id="UP000319976"/>
    </source>
</evidence>
<dbReference type="GO" id="GO:0005829">
    <property type="term" value="C:cytosol"/>
    <property type="evidence" value="ECO:0007669"/>
    <property type="project" value="TreeGrafter"/>
</dbReference>
<feature type="compositionally biased region" description="Basic and acidic residues" evidence="7">
    <location>
        <begin position="102"/>
        <end position="117"/>
    </location>
</feature>
<dbReference type="NCBIfam" id="NF002140">
    <property type="entry name" value="PRK00977.1-4"/>
    <property type="match status" value="1"/>
</dbReference>
<dbReference type="OrthoDB" id="284990at2"/>